<keyword evidence="2" id="KW-1185">Reference proteome</keyword>
<comment type="caution">
    <text evidence="1">The sequence shown here is derived from an EMBL/GenBank/DDBJ whole genome shotgun (WGS) entry which is preliminary data.</text>
</comment>
<dbReference type="EMBL" id="JAOTPL010000032">
    <property type="protein sequence ID" value="MCU7695487.1"/>
    <property type="molecule type" value="Genomic_DNA"/>
</dbReference>
<reference evidence="1" key="1">
    <citation type="submission" date="2022-10" db="EMBL/GenBank/DDBJ databases">
        <authorList>
            <person name="Kim H.S."/>
            <person name="Kim J.-S."/>
            <person name="Suh M.K."/>
            <person name="Eom M.K."/>
            <person name="Lee J.-S."/>
        </authorList>
    </citation>
    <scope>NUCLEOTIDE SEQUENCE</scope>
    <source>
        <strain evidence="1">LIP-5</strain>
    </source>
</reference>
<dbReference type="Proteomes" id="UP001209317">
    <property type="component" value="Unassembled WGS sequence"/>
</dbReference>
<protein>
    <submittedName>
        <fullName evidence="1">Uncharacterized protein</fullName>
    </submittedName>
</protein>
<accession>A0AAE3LL00</accession>
<sequence length="84" mass="9738">MAKNGVKSNEVVWQANTVFKNSFSSIRKNFSYFLYFSQQKNFLLRFGFSLKMFAKQPAFGNTQNVDRNNKFRIGLLIGMNLIAD</sequence>
<evidence type="ECO:0000313" key="1">
    <source>
        <dbReference type="EMBL" id="MCU7695487.1"/>
    </source>
</evidence>
<gene>
    <name evidence="1" type="ORF">OD355_13260</name>
</gene>
<name>A0AAE3LL00_9BACT</name>
<dbReference type="AlphaFoldDB" id="A0AAE3LL00"/>
<proteinExistence type="predicted"/>
<dbReference type="RefSeq" id="WP_263038974.1">
    <property type="nucleotide sequence ID" value="NZ_JAOTPL010000032.1"/>
</dbReference>
<organism evidence="1 2">
    <name type="scientific">Haoranjiania flava</name>
    <dbReference type="NCBI Taxonomy" id="1856322"/>
    <lineage>
        <taxon>Bacteria</taxon>
        <taxon>Pseudomonadati</taxon>
        <taxon>Bacteroidota</taxon>
        <taxon>Chitinophagia</taxon>
        <taxon>Chitinophagales</taxon>
        <taxon>Chitinophagaceae</taxon>
        <taxon>Haoranjiania</taxon>
    </lineage>
</organism>
<evidence type="ECO:0000313" key="2">
    <source>
        <dbReference type="Proteomes" id="UP001209317"/>
    </source>
</evidence>